<dbReference type="Gene3D" id="3.90.380.10">
    <property type="entry name" value="Naphthalene 1,2-dioxygenase Alpha Subunit, Chain A, domain 1"/>
    <property type="match status" value="1"/>
</dbReference>
<dbReference type="EMBL" id="PXOH01000016">
    <property type="protein sequence ID" value="PSF36063.1"/>
    <property type="molecule type" value="Genomic_DNA"/>
</dbReference>
<dbReference type="SUPFAM" id="SSF50022">
    <property type="entry name" value="ISP domain"/>
    <property type="match status" value="1"/>
</dbReference>
<evidence type="ECO:0000256" key="1">
    <source>
        <dbReference type="ARBA" id="ARBA00004370"/>
    </source>
</evidence>
<comment type="subcellular location">
    <subcellularLocation>
        <location evidence="1">Membrane</location>
    </subcellularLocation>
</comment>
<dbReference type="Proteomes" id="UP000239001">
    <property type="component" value="Unassembled WGS sequence"/>
</dbReference>
<dbReference type="GO" id="GO:0016705">
    <property type="term" value="F:oxidoreductase activity, acting on paired donors, with incorporation or reduction of molecular oxygen"/>
    <property type="evidence" value="ECO:0007669"/>
    <property type="project" value="UniProtKB-ARBA"/>
</dbReference>
<keyword evidence="5" id="KW-0809">Transit peptide</keyword>
<feature type="transmembrane region" description="Helical" evidence="11">
    <location>
        <begin position="451"/>
        <end position="470"/>
    </location>
</feature>
<accession>A0A2T1LW41</accession>
<dbReference type="PROSITE" id="PS51296">
    <property type="entry name" value="RIESKE"/>
    <property type="match status" value="1"/>
</dbReference>
<gene>
    <name evidence="13" type="ORF">C7H19_14640</name>
</gene>
<evidence type="ECO:0000313" key="13">
    <source>
        <dbReference type="EMBL" id="PSF36063.1"/>
    </source>
</evidence>
<dbReference type="GO" id="GO:0051537">
    <property type="term" value="F:2 iron, 2 sulfur cluster binding"/>
    <property type="evidence" value="ECO:0007669"/>
    <property type="project" value="UniProtKB-KW"/>
</dbReference>
<dbReference type="GO" id="GO:0016020">
    <property type="term" value="C:membrane"/>
    <property type="evidence" value="ECO:0007669"/>
    <property type="project" value="UniProtKB-SubCell"/>
</dbReference>
<keyword evidence="3" id="KW-0001">2Fe-2S</keyword>
<dbReference type="InterPro" id="IPR050584">
    <property type="entry name" value="Cholesterol_7-desaturase"/>
</dbReference>
<comment type="caution">
    <text evidence="13">The sequence shown here is derived from an EMBL/GenBank/DDBJ whole genome shotgun (WGS) entry which is preliminary data.</text>
</comment>
<keyword evidence="7" id="KW-0560">Oxidoreductase</keyword>
<evidence type="ECO:0000256" key="8">
    <source>
        <dbReference type="ARBA" id="ARBA00023004"/>
    </source>
</evidence>
<keyword evidence="9" id="KW-0411">Iron-sulfur</keyword>
<sequence length="488" mass="55485">MNDYTEQSLSVNTDDIFQWTKQWYPIAVVDFLDPSHPNKVQLLGQDLVLWKDGTGQWRCFEDACPHRLAPLSEGRVEADGTLLCAYHAWRFEGTGKCVRIPQAKDAATESQICANVKACAKVYPTQEQQGLLWVWGESGSDALIESQSRQPRTISELETNSDQVVKLFWNIRDLPYGWDFFMENVADPAHVPVSHHGLVGNRYRDAQYYDMPRIREISTQEGFAFGVTTTNPTIINAVHDFQPPCLMKISSTFTDGGQLILALYATPTRPGWCRHIGCQILVKNNEGRTPKGLAFFALPMPTWLGHVLASLFLHQDLVFLHYQEKTLLMQQPEKWLDAVYTPNPQDKMVITLRQWLLKRAGGGVPWFGGSNLMYPPPQQDKRQLFDVWTTHTQHCTVCQKAVSRIERLKVLSYVGAMLLLLVALMVDARALSVQAVLMRAGESFLGIWPPVLFWVFLGLAATFGTTGYLLQRFSRLFYVYEFDHAQNH</sequence>
<keyword evidence="10 11" id="KW-0472">Membrane</keyword>
<dbReference type="OrthoDB" id="477744at2"/>
<dbReference type="GO" id="GO:0005737">
    <property type="term" value="C:cytoplasm"/>
    <property type="evidence" value="ECO:0007669"/>
    <property type="project" value="TreeGrafter"/>
</dbReference>
<evidence type="ECO:0000256" key="2">
    <source>
        <dbReference type="ARBA" id="ARBA00022692"/>
    </source>
</evidence>
<evidence type="ECO:0000256" key="9">
    <source>
        <dbReference type="ARBA" id="ARBA00023014"/>
    </source>
</evidence>
<keyword evidence="2 11" id="KW-0812">Transmembrane</keyword>
<evidence type="ECO:0000256" key="3">
    <source>
        <dbReference type="ARBA" id="ARBA00022714"/>
    </source>
</evidence>
<dbReference type="AlphaFoldDB" id="A0A2T1LW41"/>
<dbReference type="SUPFAM" id="SSF55961">
    <property type="entry name" value="Bet v1-like"/>
    <property type="match status" value="1"/>
</dbReference>
<dbReference type="InterPro" id="IPR036922">
    <property type="entry name" value="Rieske_2Fe-2S_sf"/>
</dbReference>
<evidence type="ECO:0000256" key="4">
    <source>
        <dbReference type="ARBA" id="ARBA00022723"/>
    </source>
</evidence>
<organism evidence="13 14">
    <name type="scientific">Aphanothece hegewaldii CCALA 016</name>
    <dbReference type="NCBI Taxonomy" id="2107694"/>
    <lineage>
        <taxon>Bacteria</taxon>
        <taxon>Bacillati</taxon>
        <taxon>Cyanobacteriota</taxon>
        <taxon>Cyanophyceae</taxon>
        <taxon>Oscillatoriophycideae</taxon>
        <taxon>Chroococcales</taxon>
        <taxon>Aphanothecaceae</taxon>
        <taxon>Aphanothece</taxon>
    </lineage>
</organism>
<feature type="domain" description="Rieske" evidence="12">
    <location>
        <begin position="23"/>
        <end position="134"/>
    </location>
</feature>
<keyword evidence="8" id="KW-0408">Iron</keyword>
<keyword evidence="6 11" id="KW-1133">Transmembrane helix</keyword>
<name>A0A2T1LW41_9CHRO</name>
<proteinExistence type="predicted"/>
<dbReference type="InterPro" id="IPR017941">
    <property type="entry name" value="Rieske_2Fe-2S"/>
</dbReference>
<evidence type="ECO:0000313" key="14">
    <source>
        <dbReference type="Proteomes" id="UP000239001"/>
    </source>
</evidence>
<evidence type="ECO:0000256" key="7">
    <source>
        <dbReference type="ARBA" id="ARBA00023002"/>
    </source>
</evidence>
<keyword evidence="4" id="KW-0479">Metal-binding</keyword>
<reference evidence="13 14" key="1">
    <citation type="submission" date="2018-03" db="EMBL/GenBank/DDBJ databases">
        <title>The ancient ancestry and fast evolution of plastids.</title>
        <authorList>
            <person name="Moore K.R."/>
            <person name="Magnabosco C."/>
            <person name="Momper L."/>
            <person name="Gold D.A."/>
            <person name="Bosak T."/>
            <person name="Fournier G.P."/>
        </authorList>
    </citation>
    <scope>NUCLEOTIDE SEQUENCE [LARGE SCALE GENOMIC DNA]</scope>
    <source>
        <strain evidence="13 14">CCALA 016</strain>
    </source>
</reference>
<evidence type="ECO:0000256" key="10">
    <source>
        <dbReference type="ARBA" id="ARBA00023136"/>
    </source>
</evidence>
<evidence type="ECO:0000256" key="11">
    <source>
        <dbReference type="SAM" id="Phobius"/>
    </source>
</evidence>
<evidence type="ECO:0000259" key="12">
    <source>
        <dbReference type="PROSITE" id="PS51296"/>
    </source>
</evidence>
<dbReference type="GO" id="GO:0010277">
    <property type="term" value="F:chlorophyllide a oxygenase activity"/>
    <property type="evidence" value="ECO:0007669"/>
    <property type="project" value="InterPro"/>
</dbReference>
<protein>
    <submittedName>
        <fullName evidence="13">(2Fe-2S)-binding protein</fullName>
    </submittedName>
</protein>
<dbReference type="Gene3D" id="2.102.10.10">
    <property type="entry name" value="Rieske [2Fe-2S] iron-sulphur domain"/>
    <property type="match status" value="1"/>
</dbReference>
<reference evidence="13 14" key="2">
    <citation type="submission" date="2018-03" db="EMBL/GenBank/DDBJ databases">
        <authorList>
            <person name="Keele B.F."/>
        </authorList>
    </citation>
    <scope>NUCLEOTIDE SEQUENCE [LARGE SCALE GENOMIC DNA]</scope>
    <source>
        <strain evidence="13 14">CCALA 016</strain>
    </source>
</reference>
<keyword evidence="14" id="KW-1185">Reference proteome</keyword>
<dbReference type="GO" id="GO:0046872">
    <property type="term" value="F:metal ion binding"/>
    <property type="evidence" value="ECO:0007669"/>
    <property type="project" value="UniProtKB-KW"/>
</dbReference>
<evidence type="ECO:0000256" key="5">
    <source>
        <dbReference type="ARBA" id="ARBA00022946"/>
    </source>
</evidence>
<dbReference type="Pfam" id="PF08417">
    <property type="entry name" value="PaO"/>
    <property type="match status" value="1"/>
</dbReference>
<dbReference type="PANTHER" id="PTHR21266">
    <property type="entry name" value="IRON-SULFUR DOMAIN CONTAINING PROTEIN"/>
    <property type="match status" value="1"/>
</dbReference>
<feature type="transmembrane region" description="Helical" evidence="11">
    <location>
        <begin position="410"/>
        <end position="431"/>
    </location>
</feature>
<dbReference type="InterPro" id="IPR013626">
    <property type="entry name" value="PaO"/>
</dbReference>
<dbReference type="PANTHER" id="PTHR21266:SF32">
    <property type="entry name" value="CHOLESTEROL 7-DESATURASE NVD"/>
    <property type="match status" value="1"/>
</dbReference>
<evidence type="ECO:0000256" key="6">
    <source>
        <dbReference type="ARBA" id="ARBA00022989"/>
    </source>
</evidence>
<dbReference type="Pfam" id="PF00355">
    <property type="entry name" value="Rieske"/>
    <property type="match status" value="1"/>
</dbReference>